<comment type="caution">
    <text evidence="5">The sequence shown here is derived from an EMBL/GenBank/DDBJ whole genome shotgun (WGS) entry which is preliminary data.</text>
</comment>
<dbReference type="InterPro" id="IPR007867">
    <property type="entry name" value="GMC_OxRtase_C"/>
</dbReference>
<evidence type="ECO:0000256" key="1">
    <source>
        <dbReference type="ARBA" id="ARBA00010790"/>
    </source>
</evidence>
<dbReference type="OrthoDB" id="269227at2759"/>
<dbReference type="Gene3D" id="3.50.50.60">
    <property type="entry name" value="FAD/NAD(P)-binding domain"/>
    <property type="match status" value="1"/>
</dbReference>
<proteinExistence type="inferred from homology"/>
<dbReference type="Gene3D" id="3.30.560.10">
    <property type="entry name" value="Glucose Oxidase, domain 3"/>
    <property type="match status" value="1"/>
</dbReference>
<evidence type="ECO:0000313" key="6">
    <source>
        <dbReference type="Proteomes" id="UP000829685"/>
    </source>
</evidence>
<dbReference type="InterPro" id="IPR036188">
    <property type="entry name" value="FAD/NAD-bd_sf"/>
</dbReference>
<keyword evidence="2" id="KW-0285">Flavoprotein</keyword>
<gene>
    <name evidence="5" type="ORF">JX265_013080</name>
</gene>
<dbReference type="PROSITE" id="PS00624">
    <property type="entry name" value="GMC_OXRED_2"/>
    <property type="match status" value="1"/>
</dbReference>
<name>A0A9P9W966_9PEZI</name>
<evidence type="ECO:0000256" key="3">
    <source>
        <dbReference type="SAM" id="MobiDB-lite"/>
    </source>
</evidence>
<dbReference type="GO" id="GO:0050660">
    <property type="term" value="F:flavin adenine dinucleotide binding"/>
    <property type="evidence" value="ECO:0007669"/>
    <property type="project" value="InterPro"/>
</dbReference>
<dbReference type="SUPFAM" id="SSF54373">
    <property type="entry name" value="FAD-linked reductases, C-terminal domain"/>
    <property type="match status" value="1"/>
</dbReference>
<reference evidence="5" key="1">
    <citation type="submission" date="2021-03" db="EMBL/GenBank/DDBJ databases">
        <title>Revisited historic fungal species revealed as producer of novel bioactive compounds through whole genome sequencing and comparative genomics.</title>
        <authorList>
            <person name="Vignolle G.A."/>
            <person name="Hochenegger N."/>
            <person name="Mach R.L."/>
            <person name="Mach-Aigner A.R."/>
            <person name="Javad Rahimi M."/>
            <person name="Salim K.A."/>
            <person name="Chan C.M."/>
            <person name="Lim L.B.L."/>
            <person name="Cai F."/>
            <person name="Druzhinina I.S."/>
            <person name="U'Ren J.M."/>
            <person name="Derntl C."/>
        </authorList>
    </citation>
    <scope>NUCLEOTIDE SEQUENCE</scope>
    <source>
        <strain evidence="5">TUCIM 5799</strain>
    </source>
</reference>
<dbReference type="GO" id="GO:0016614">
    <property type="term" value="F:oxidoreductase activity, acting on CH-OH group of donors"/>
    <property type="evidence" value="ECO:0007669"/>
    <property type="project" value="InterPro"/>
</dbReference>
<protein>
    <recommendedName>
        <fullName evidence="4">Glucose-methanol-choline oxidoreductase N-terminal domain-containing protein</fullName>
    </recommendedName>
</protein>
<comment type="cofactor">
    <cofactor evidence="2">
        <name>FAD</name>
        <dbReference type="ChEBI" id="CHEBI:57692"/>
    </cofactor>
</comment>
<dbReference type="Proteomes" id="UP000829685">
    <property type="component" value="Unassembled WGS sequence"/>
</dbReference>
<dbReference type="SUPFAM" id="SSF51905">
    <property type="entry name" value="FAD/NAD(P)-binding domain"/>
    <property type="match status" value="1"/>
</dbReference>
<dbReference type="PANTHER" id="PTHR11552">
    <property type="entry name" value="GLUCOSE-METHANOL-CHOLINE GMC OXIDOREDUCTASE"/>
    <property type="match status" value="1"/>
</dbReference>
<dbReference type="PANTHER" id="PTHR11552:SF210">
    <property type="entry name" value="GLUCOSE-METHANOL-CHOLINE OXIDOREDUCTASE N-TERMINAL DOMAIN-CONTAINING PROTEIN-RELATED"/>
    <property type="match status" value="1"/>
</dbReference>
<evidence type="ECO:0000259" key="4">
    <source>
        <dbReference type="PROSITE" id="PS00624"/>
    </source>
</evidence>
<sequence>MTSSNEQFEYIIVGGGTAGLVVASRLSEDAQARVLVVEAGPDNSNDPVVLTPGLVVAQFGEEKYDWNFSSEPQPNLNNRRLAQPRGRQLGGSSALNMMMMLYPSAVNIDSWGKLGNPGWSYQDLLPYYRKSSTTHAPSATAAELTGLHQYHDDSLTGDGPVHVSFGEGYSKVFNGAWMETFNNLGLRMTADPRTGKALGGFQNPATIDPQTRTRSFASPAYLTAEVRQRSNLEIRCNSVVEKVLTERRGDKVIATGVVISAGGKTQRIDARLEVILAAGALHTPQILELSGIGNRVLLESHGIPVVIDNPNVGENLQDHAIVAQSFEVNDGMPSGDVLRDPEVLNSLISLYQSSGGDGPLGQSSISVAYSPWSDGAGALSAEAKKEALDAHLAHSKTQMAEQFSVIRAIIEDANEPAVEYLLFPCQITVNDDPVSMREIITPSRPDNYVSIMTILNHPFSRGSVHITSADVQTKPIYDPCFMSHPLDLHILAQNVQFVERIIETEPFKSMLKSNGKRAPDIIGKTLEQAEEIVRRHTISVFHVAGSCAMLPESQGGVVNERLIVHGTGNIRIIDASIFPLEPLGNIQATVYAVAEKAADLIKEDQRCQ</sequence>
<feature type="region of interest" description="Disordered" evidence="3">
    <location>
        <begin position="68"/>
        <end position="87"/>
    </location>
</feature>
<evidence type="ECO:0000256" key="2">
    <source>
        <dbReference type="PIRSR" id="PIRSR000137-2"/>
    </source>
</evidence>
<dbReference type="PIRSF" id="PIRSF000137">
    <property type="entry name" value="Alcohol_oxidase"/>
    <property type="match status" value="1"/>
</dbReference>
<feature type="binding site" evidence="2">
    <location>
        <position position="240"/>
    </location>
    <ligand>
        <name>FAD</name>
        <dbReference type="ChEBI" id="CHEBI:57692"/>
    </ligand>
</feature>
<dbReference type="InterPro" id="IPR000172">
    <property type="entry name" value="GMC_OxRdtase_N"/>
</dbReference>
<dbReference type="EMBL" id="JAFIMR010000062">
    <property type="protein sequence ID" value="KAI1852227.1"/>
    <property type="molecule type" value="Genomic_DNA"/>
</dbReference>
<evidence type="ECO:0000313" key="5">
    <source>
        <dbReference type="EMBL" id="KAI1852227.1"/>
    </source>
</evidence>
<dbReference type="Pfam" id="PF05199">
    <property type="entry name" value="GMC_oxred_C"/>
    <property type="match status" value="1"/>
</dbReference>
<dbReference type="AlphaFoldDB" id="A0A9P9W966"/>
<feature type="compositionally biased region" description="Polar residues" evidence="3">
    <location>
        <begin position="68"/>
        <end position="80"/>
    </location>
</feature>
<keyword evidence="6" id="KW-1185">Reference proteome</keyword>
<dbReference type="InterPro" id="IPR012132">
    <property type="entry name" value="GMC_OxRdtase"/>
</dbReference>
<comment type="similarity">
    <text evidence="1">Belongs to the GMC oxidoreductase family.</text>
</comment>
<feature type="domain" description="Glucose-methanol-choline oxidoreductase N-terminal" evidence="4">
    <location>
        <begin position="279"/>
        <end position="293"/>
    </location>
</feature>
<dbReference type="Pfam" id="PF00732">
    <property type="entry name" value="GMC_oxred_N"/>
    <property type="match status" value="1"/>
</dbReference>
<keyword evidence="2" id="KW-0274">FAD</keyword>
<organism evidence="5 6">
    <name type="scientific">Neoarthrinium moseri</name>
    <dbReference type="NCBI Taxonomy" id="1658444"/>
    <lineage>
        <taxon>Eukaryota</taxon>
        <taxon>Fungi</taxon>
        <taxon>Dikarya</taxon>
        <taxon>Ascomycota</taxon>
        <taxon>Pezizomycotina</taxon>
        <taxon>Sordariomycetes</taxon>
        <taxon>Xylariomycetidae</taxon>
        <taxon>Amphisphaeriales</taxon>
        <taxon>Apiosporaceae</taxon>
        <taxon>Neoarthrinium</taxon>
    </lineage>
</organism>
<accession>A0A9P9W966</accession>